<organism evidence="2 3">
    <name type="scientific">Halorubrum ezzemoulense</name>
    <name type="common">Halorubrum chaoviator</name>
    <dbReference type="NCBI Taxonomy" id="337243"/>
    <lineage>
        <taxon>Archaea</taxon>
        <taxon>Methanobacteriati</taxon>
        <taxon>Methanobacteriota</taxon>
        <taxon>Stenosarchaea group</taxon>
        <taxon>Halobacteria</taxon>
        <taxon>Halobacteriales</taxon>
        <taxon>Haloferacaceae</taxon>
        <taxon>Halorubrum</taxon>
    </lineage>
</organism>
<protein>
    <submittedName>
        <fullName evidence="2">Uncharacterized protein</fullName>
    </submittedName>
</protein>
<accession>A0ABT4Z9C0</accession>
<evidence type="ECO:0000313" key="2">
    <source>
        <dbReference type="EMBL" id="MDB2294689.1"/>
    </source>
</evidence>
<dbReference type="Proteomes" id="UP001210528">
    <property type="component" value="Unassembled WGS sequence"/>
</dbReference>
<dbReference type="InterPro" id="IPR011047">
    <property type="entry name" value="Quinoprotein_ADH-like_sf"/>
</dbReference>
<feature type="non-terminal residue" evidence="2">
    <location>
        <position position="138"/>
    </location>
</feature>
<feature type="region of interest" description="Disordered" evidence="1">
    <location>
        <begin position="34"/>
        <end position="107"/>
    </location>
</feature>
<feature type="compositionally biased region" description="Low complexity" evidence="1">
    <location>
        <begin position="57"/>
        <end position="72"/>
    </location>
</feature>
<proteinExistence type="predicted"/>
<gene>
    <name evidence="2" type="ORF">PM085_21090</name>
</gene>
<dbReference type="EMBL" id="JAQLUK010000327">
    <property type="protein sequence ID" value="MDB2294689.1"/>
    <property type="molecule type" value="Genomic_DNA"/>
</dbReference>
<name>A0ABT4Z9C0_HALEZ</name>
<feature type="compositionally biased region" description="Basic and acidic residues" evidence="1">
    <location>
        <begin position="36"/>
        <end position="55"/>
    </location>
</feature>
<evidence type="ECO:0000313" key="3">
    <source>
        <dbReference type="Proteomes" id="UP001210528"/>
    </source>
</evidence>
<reference evidence="2 3" key="1">
    <citation type="submission" date="2023-01" db="EMBL/GenBank/DDBJ databases">
        <title>Halorubrum ezzemoulense from Santa Pola, Spain.</title>
        <authorList>
            <person name="Feng Y."/>
            <person name="Louyakis A.S."/>
            <person name="Gogarten J.P."/>
        </authorList>
    </citation>
    <scope>NUCLEOTIDE SEQUENCE [LARGE SCALE GENOMIC DNA]</scope>
    <source>
        <strain evidence="2 3">AMM015</strain>
    </source>
</reference>
<comment type="caution">
    <text evidence="2">The sequence shown here is derived from an EMBL/GenBank/DDBJ whole genome shotgun (WGS) entry which is preliminary data.</text>
</comment>
<feature type="region of interest" description="Disordered" evidence="1">
    <location>
        <begin position="1"/>
        <end position="22"/>
    </location>
</feature>
<dbReference type="SUPFAM" id="SSF50998">
    <property type="entry name" value="Quinoprotein alcohol dehydrogenase-like"/>
    <property type="match status" value="1"/>
</dbReference>
<sequence>MHDVVYGDDPATLSSRRQDVPPALEDIVLQALTSEKPQRYRGSIDRLEDALRDIRQGGATTTDPNGTADTTTSADSHETGDWPMYGREPSRASSVSEYSGPELPLSPKWSFSSPFNLITPPIVTGNTVYIGSNKLYAI</sequence>
<keyword evidence="3" id="KW-1185">Reference proteome</keyword>
<evidence type="ECO:0000256" key="1">
    <source>
        <dbReference type="SAM" id="MobiDB-lite"/>
    </source>
</evidence>